<comment type="caution">
    <text evidence="4">The sequence shown here is derived from an EMBL/GenBank/DDBJ whole genome shotgun (WGS) entry which is preliminary data.</text>
</comment>
<organism evidence="4 5">
    <name type="scientific">Tritrichomonas musculus</name>
    <dbReference type="NCBI Taxonomy" id="1915356"/>
    <lineage>
        <taxon>Eukaryota</taxon>
        <taxon>Metamonada</taxon>
        <taxon>Parabasalia</taxon>
        <taxon>Tritrichomonadida</taxon>
        <taxon>Tritrichomonadidae</taxon>
        <taxon>Tritrichomonas</taxon>
    </lineage>
</organism>
<dbReference type="CDD" id="cd04369">
    <property type="entry name" value="Bromodomain"/>
    <property type="match status" value="1"/>
</dbReference>
<dbReference type="PANTHER" id="PTHR46136:SF1">
    <property type="entry name" value="TRANSCRIPTION FACTOR GTE11-RELATED"/>
    <property type="match status" value="1"/>
</dbReference>
<dbReference type="Proteomes" id="UP001470230">
    <property type="component" value="Unassembled WGS sequence"/>
</dbReference>
<evidence type="ECO:0000313" key="4">
    <source>
        <dbReference type="EMBL" id="KAK8891879.1"/>
    </source>
</evidence>
<protein>
    <recommendedName>
        <fullName evidence="3">Bromo domain-containing protein</fullName>
    </recommendedName>
</protein>
<dbReference type="InterPro" id="IPR036427">
    <property type="entry name" value="Bromodomain-like_sf"/>
</dbReference>
<reference evidence="4 5" key="1">
    <citation type="submission" date="2024-04" db="EMBL/GenBank/DDBJ databases">
        <title>Tritrichomonas musculus Genome.</title>
        <authorList>
            <person name="Alves-Ferreira E."/>
            <person name="Grigg M."/>
            <person name="Lorenzi H."/>
            <person name="Galac M."/>
        </authorList>
    </citation>
    <scope>NUCLEOTIDE SEQUENCE [LARGE SCALE GENOMIC DNA]</scope>
    <source>
        <strain evidence="4 5">EAF2021</strain>
    </source>
</reference>
<feature type="domain" description="Bromo" evidence="3">
    <location>
        <begin position="20"/>
        <end position="92"/>
    </location>
</feature>
<proteinExistence type="predicted"/>
<dbReference type="SUPFAM" id="SSF47370">
    <property type="entry name" value="Bromodomain"/>
    <property type="match status" value="1"/>
</dbReference>
<dbReference type="Pfam" id="PF00439">
    <property type="entry name" value="Bromodomain"/>
    <property type="match status" value="1"/>
</dbReference>
<dbReference type="PRINTS" id="PR00503">
    <property type="entry name" value="BROMODOMAIN"/>
</dbReference>
<evidence type="ECO:0000259" key="3">
    <source>
        <dbReference type="PROSITE" id="PS50014"/>
    </source>
</evidence>
<dbReference type="Gene3D" id="1.20.920.10">
    <property type="entry name" value="Bromodomain-like"/>
    <property type="match status" value="1"/>
</dbReference>
<dbReference type="SMART" id="SM00297">
    <property type="entry name" value="BROMO"/>
    <property type="match status" value="1"/>
</dbReference>
<dbReference type="PROSITE" id="PS00633">
    <property type="entry name" value="BROMODOMAIN_1"/>
    <property type="match status" value="1"/>
</dbReference>
<evidence type="ECO:0000313" key="5">
    <source>
        <dbReference type="Proteomes" id="UP001470230"/>
    </source>
</evidence>
<dbReference type="InterPro" id="IPR052442">
    <property type="entry name" value="Env_Response_Regulator"/>
</dbReference>
<dbReference type="PANTHER" id="PTHR46136">
    <property type="entry name" value="TRANSCRIPTION FACTOR GTE8"/>
    <property type="match status" value="1"/>
</dbReference>
<dbReference type="PROSITE" id="PS50014">
    <property type="entry name" value="BROMODOMAIN_2"/>
    <property type="match status" value="1"/>
</dbReference>
<keyword evidence="1 2" id="KW-0103">Bromodomain</keyword>
<name>A0ABR2KL62_9EUKA</name>
<dbReference type="InterPro" id="IPR018359">
    <property type="entry name" value="Bromodomain_CS"/>
</dbReference>
<keyword evidence="5" id="KW-1185">Reference proteome</keyword>
<accession>A0ABR2KL62</accession>
<sequence>MSRMAKKTRAICIDIMDKLMKLPCAKVFLDPVDPVKDNVPNYFQVIKHPIDLKTINKRLLNGDYPGVSQWDKDMNYVWNNAEKFYQKSSYIGILANQLHIHYDKEYLRIKITRLAKWTRVVFDFKTKLEHLFEKIPPFVGAIGMFPDRNENDKLKPFSEEELNVFIRMSLYLKNPCDSRKMARIVQYFQPDCKIQSANSEIDVNDLNVNTLYALRDYVTYRLGEMNLEYPR</sequence>
<evidence type="ECO:0000256" key="1">
    <source>
        <dbReference type="ARBA" id="ARBA00023117"/>
    </source>
</evidence>
<gene>
    <name evidence="4" type="ORF">M9Y10_029101</name>
</gene>
<dbReference type="EMBL" id="JAPFFF010000004">
    <property type="protein sequence ID" value="KAK8891879.1"/>
    <property type="molecule type" value="Genomic_DNA"/>
</dbReference>
<dbReference type="InterPro" id="IPR001487">
    <property type="entry name" value="Bromodomain"/>
</dbReference>
<evidence type="ECO:0000256" key="2">
    <source>
        <dbReference type="PROSITE-ProRule" id="PRU00035"/>
    </source>
</evidence>